<gene>
    <name evidence="1" type="ORF">FA95DRAFT_900902</name>
</gene>
<reference evidence="1" key="1">
    <citation type="submission" date="2021-02" db="EMBL/GenBank/DDBJ databases">
        <authorList>
            <consortium name="DOE Joint Genome Institute"/>
            <person name="Ahrendt S."/>
            <person name="Looney B.P."/>
            <person name="Miyauchi S."/>
            <person name="Morin E."/>
            <person name="Drula E."/>
            <person name="Courty P.E."/>
            <person name="Chicoki N."/>
            <person name="Fauchery L."/>
            <person name="Kohler A."/>
            <person name="Kuo A."/>
            <person name="Labutti K."/>
            <person name="Pangilinan J."/>
            <person name="Lipzen A."/>
            <person name="Riley R."/>
            <person name="Andreopoulos W."/>
            <person name="He G."/>
            <person name="Johnson J."/>
            <person name="Barry K.W."/>
            <person name="Grigoriev I.V."/>
            <person name="Nagy L."/>
            <person name="Hibbett D."/>
            <person name="Henrissat B."/>
            <person name="Matheny P.B."/>
            <person name="Labbe J."/>
            <person name="Martin F."/>
        </authorList>
    </citation>
    <scope>NUCLEOTIDE SEQUENCE</scope>
    <source>
        <strain evidence="1">FP105234-sp</strain>
    </source>
</reference>
<proteinExistence type="predicted"/>
<protein>
    <submittedName>
        <fullName evidence="1">Uncharacterized protein</fullName>
    </submittedName>
</protein>
<keyword evidence="2" id="KW-1185">Reference proteome</keyword>
<reference evidence="1" key="2">
    <citation type="journal article" date="2022" name="New Phytol.">
        <title>Evolutionary transition to the ectomycorrhizal habit in the genomes of a hyperdiverse lineage of mushroom-forming fungi.</title>
        <authorList>
            <person name="Looney B."/>
            <person name="Miyauchi S."/>
            <person name="Morin E."/>
            <person name="Drula E."/>
            <person name="Courty P.E."/>
            <person name="Kohler A."/>
            <person name="Kuo A."/>
            <person name="LaButti K."/>
            <person name="Pangilinan J."/>
            <person name="Lipzen A."/>
            <person name="Riley R."/>
            <person name="Andreopoulos W."/>
            <person name="He G."/>
            <person name="Johnson J."/>
            <person name="Nolan M."/>
            <person name="Tritt A."/>
            <person name="Barry K.W."/>
            <person name="Grigoriev I.V."/>
            <person name="Nagy L.G."/>
            <person name="Hibbett D."/>
            <person name="Henrissat B."/>
            <person name="Matheny P.B."/>
            <person name="Labbe J."/>
            <person name="Martin F.M."/>
        </authorList>
    </citation>
    <scope>NUCLEOTIDE SEQUENCE</scope>
    <source>
        <strain evidence="1">FP105234-sp</strain>
    </source>
</reference>
<accession>A0ACB8R8Q9</accession>
<organism evidence="1 2">
    <name type="scientific">Auriscalpium vulgare</name>
    <dbReference type="NCBI Taxonomy" id="40419"/>
    <lineage>
        <taxon>Eukaryota</taxon>
        <taxon>Fungi</taxon>
        <taxon>Dikarya</taxon>
        <taxon>Basidiomycota</taxon>
        <taxon>Agaricomycotina</taxon>
        <taxon>Agaricomycetes</taxon>
        <taxon>Russulales</taxon>
        <taxon>Auriscalpiaceae</taxon>
        <taxon>Auriscalpium</taxon>
    </lineage>
</organism>
<evidence type="ECO:0000313" key="1">
    <source>
        <dbReference type="EMBL" id="KAI0040297.1"/>
    </source>
</evidence>
<comment type="caution">
    <text evidence="1">The sequence shown here is derived from an EMBL/GenBank/DDBJ whole genome shotgun (WGS) entry which is preliminary data.</text>
</comment>
<dbReference type="Proteomes" id="UP000814033">
    <property type="component" value="Unassembled WGS sequence"/>
</dbReference>
<evidence type="ECO:0000313" key="2">
    <source>
        <dbReference type="Proteomes" id="UP000814033"/>
    </source>
</evidence>
<dbReference type="EMBL" id="MU276209">
    <property type="protein sequence ID" value="KAI0040297.1"/>
    <property type="molecule type" value="Genomic_DNA"/>
</dbReference>
<sequence>MLFTNTMGDVDRGYSILLSHLHKPTSTLPLSSLQSLIAHFLAHTQTPTPLSAILVSSPLFRPFSHSKLTTLGTALRHAVHAKHALLDAEDARGGIFRRGVRPGLADWVRAVVRGFTGGQGLMRFVVAGGVLLGLEDISGRVGMGLGTGGARARAEEEVVVALAEVMELYGGTGWEWEFRKDTADGDEDPLSLALVYAGLYLPHVLPDRIKALPLSTLSSHLLTTIDHTFLSGVFIPPAPLDSLTTSLHFASIAATAKLTAGLFPLLVDARPQEGWPAMYDALTRLETLTAAVQRAWVHSAFATVEDDNDLAPDAREQAKTLWTVLKTLLFTTIMVAQSIISTTVYNAPPPSSQVSPFILAQTTLRTLFNLAFVISQFGGVASTAESGFTELKRLFYMALDVLAAKPPVAEAFVVDLLHDPHPSSISGLAVGPTQSRANLAYALAAIEQLVPVLSLHTIEHVVFPVCMPSLNDAVNRETYESAHSVVLATFSAHPATRDQPDAPNFVERMVPFYAKCLLDNASEGRLSTGQLCLAYAAVVRACEPPLAQYSVDLLVSDIEHVSSSRLPLSLVRADHVHRLRLALVSSIPSLPLMLLPGTLAAVVRNIDQADGEREKELVLALYSEIVEHIGDGEKEYAMRWWEEWKVRGQAGFIEEGYKDKGKGRTDAGVLARL</sequence>
<name>A0ACB8R8Q9_9AGAM</name>